<protein>
    <submittedName>
        <fullName evidence="1">Uncharacterized protein</fullName>
    </submittedName>
</protein>
<evidence type="ECO:0000313" key="1">
    <source>
        <dbReference type="EMBL" id="EKJ89316.1"/>
    </source>
</evidence>
<organism evidence="1 2">
    <name type="scientific">Bacteroides finegoldii CL09T03C10</name>
    <dbReference type="NCBI Taxonomy" id="997888"/>
    <lineage>
        <taxon>Bacteria</taxon>
        <taxon>Pseudomonadati</taxon>
        <taxon>Bacteroidota</taxon>
        <taxon>Bacteroidia</taxon>
        <taxon>Bacteroidales</taxon>
        <taxon>Bacteroidaceae</taxon>
        <taxon>Bacteroides</taxon>
    </lineage>
</organism>
<dbReference type="HOGENOM" id="CLU_1902464_0_0_10"/>
<comment type="caution">
    <text evidence="1">The sequence shown here is derived from an EMBL/GenBank/DDBJ whole genome shotgun (WGS) entry which is preliminary data.</text>
</comment>
<dbReference type="RefSeq" id="WP_007767411.1">
    <property type="nucleotide sequence ID" value="NZ_AKBZ01000006.1"/>
</dbReference>
<evidence type="ECO:0000313" key="2">
    <source>
        <dbReference type="Proteomes" id="UP000007995"/>
    </source>
</evidence>
<sequence>MKQNKISIVVAKNEKLSKDLLFTMYSTPDLECSYDEKTQIWEITEKKEAKIREYNKELITHQRFYKRNQLGKPNAGTVSLEFVFEDGKKRYIDMNMNINGKGNIYASVSKTLKKLEKKIISILEEEKVCSEGRVYDAVSDSESVALF</sequence>
<gene>
    <name evidence="1" type="ORF">HMPREF1057_04069</name>
</gene>
<proteinExistence type="predicted"/>
<accession>K5CHX5</accession>
<name>K5CHX5_9BACE</name>
<reference evidence="1 2" key="1">
    <citation type="submission" date="2012-02" db="EMBL/GenBank/DDBJ databases">
        <title>The Genome Sequence of Bacteroides finegoldii CL09T03C10.</title>
        <authorList>
            <consortium name="The Broad Institute Genome Sequencing Platform"/>
            <person name="Earl A."/>
            <person name="Ward D."/>
            <person name="Feldgarden M."/>
            <person name="Gevers D."/>
            <person name="Zitomersky N.L."/>
            <person name="Coyne M.J."/>
            <person name="Comstock L.E."/>
            <person name="Young S.K."/>
            <person name="Zeng Q."/>
            <person name="Gargeya S."/>
            <person name="Fitzgerald M."/>
            <person name="Haas B."/>
            <person name="Abouelleil A."/>
            <person name="Alvarado L."/>
            <person name="Arachchi H.M."/>
            <person name="Berlin A."/>
            <person name="Chapman S.B."/>
            <person name="Gearin G."/>
            <person name="Goldberg J."/>
            <person name="Griggs A."/>
            <person name="Gujja S."/>
            <person name="Hansen M."/>
            <person name="Heiman D."/>
            <person name="Howarth C."/>
            <person name="Larimer J."/>
            <person name="Lui A."/>
            <person name="MacDonald P.J.P."/>
            <person name="McCowen C."/>
            <person name="Montmayeur A."/>
            <person name="Murphy C."/>
            <person name="Neiman D."/>
            <person name="Pearson M."/>
            <person name="Priest M."/>
            <person name="Roberts A."/>
            <person name="Saif S."/>
            <person name="Shea T."/>
            <person name="Sisk P."/>
            <person name="Stolte C."/>
            <person name="Sykes S."/>
            <person name="Wortman J."/>
            <person name="Nusbaum C."/>
            <person name="Birren B."/>
        </authorList>
    </citation>
    <scope>NUCLEOTIDE SEQUENCE [LARGE SCALE GENOMIC DNA]</scope>
    <source>
        <strain evidence="1 2">CL09T03C10</strain>
    </source>
</reference>
<dbReference type="EMBL" id="AGXW01000014">
    <property type="protein sequence ID" value="EKJ89316.1"/>
    <property type="molecule type" value="Genomic_DNA"/>
</dbReference>
<dbReference type="Proteomes" id="UP000007995">
    <property type="component" value="Unassembled WGS sequence"/>
</dbReference>
<dbReference type="AlphaFoldDB" id="K5CHX5"/>